<dbReference type="AlphaFoldDB" id="A0A3N4JRS4"/>
<dbReference type="EMBL" id="ML120376">
    <property type="protein sequence ID" value="RPB01000.1"/>
    <property type="molecule type" value="Genomic_DNA"/>
</dbReference>
<dbReference type="GO" id="GO:1990429">
    <property type="term" value="C:peroxisomal importomer complex"/>
    <property type="evidence" value="ECO:0007669"/>
    <property type="project" value="TreeGrafter"/>
</dbReference>
<reference evidence="10 11" key="1">
    <citation type="journal article" date="2018" name="Nat. Ecol. Evol.">
        <title>Pezizomycetes genomes reveal the molecular basis of ectomycorrhizal truffle lifestyle.</title>
        <authorList>
            <person name="Murat C."/>
            <person name="Payen T."/>
            <person name="Noel B."/>
            <person name="Kuo A."/>
            <person name="Morin E."/>
            <person name="Chen J."/>
            <person name="Kohler A."/>
            <person name="Krizsan K."/>
            <person name="Balestrini R."/>
            <person name="Da Silva C."/>
            <person name="Montanini B."/>
            <person name="Hainaut M."/>
            <person name="Levati E."/>
            <person name="Barry K.W."/>
            <person name="Belfiori B."/>
            <person name="Cichocki N."/>
            <person name="Clum A."/>
            <person name="Dockter R.B."/>
            <person name="Fauchery L."/>
            <person name="Guy J."/>
            <person name="Iotti M."/>
            <person name="Le Tacon F."/>
            <person name="Lindquist E.A."/>
            <person name="Lipzen A."/>
            <person name="Malagnac F."/>
            <person name="Mello A."/>
            <person name="Molinier V."/>
            <person name="Miyauchi S."/>
            <person name="Poulain J."/>
            <person name="Riccioni C."/>
            <person name="Rubini A."/>
            <person name="Sitrit Y."/>
            <person name="Splivallo R."/>
            <person name="Traeger S."/>
            <person name="Wang M."/>
            <person name="Zifcakova L."/>
            <person name="Wipf D."/>
            <person name="Zambonelli A."/>
            <person name="Paolocci F."/>
            <person name="Nowrousian M."/>
            <person name="Ottonello S."/>
            <person name="Baldrian P."/>
            <person name="Spatafora J.W."/>
            <person name="Henrissat B."/>
            <person name="Nagy L.G."/>
            <person name="Aury J.M."/>
            <person name="Wincker P."/>
            <person name="Grigoriev I.V."/>
            <person name="Bonfante P."/>
            <person name="Martin F.M."/>
        </authorList>
    </citation>
    <scope>NUCLEOTIDE SEQUENCE [LARGE SCALE GENOMIC DNA]</scope>
    <source>
        <strain evidence="10 11">120613-1</strain>
    </source>
</reference>
<dbReference type="GO" id="GO:0016560">
    <property type="term" value="P:protein import into peroxisome matrix, docking"/>
    <property type="evidence" value="ECO:0007669"/>
    <property type="project" value="UniProtKB-UniRule"/>
</dbReference>
<evidence type="ECO:0000256" key="7">
    <source>
        <dbReference type="RuleBase" id="RU367032"/>
    </source>
</evidence>
<keyword evidence="7" id="KW-0653">Protein transport</keyword>
<name>A0A3N4JRS4_9PEZI</name>
<dbReference type="InterPro" id="IPR006785">
    <property type="entry name" value="Pex14_N"/>
</dbReference>
<evidence type="ECO:0000256" key="3">
    <source>
        <dbReference type="ARBA" id="ARBA00023140"/>
    </source>
</evidence>
<comment type="similarity">
    <text evidence="1 7">Belongs to the peroxin-14 family.</text>
</comment>
<evidence type="ECO:0000313" key="11">
    <source>
        <dbReference type="Proteomes" id="UP000276215"/>
    </source>
</evidence>
<feature type="region of interest" description="Disordered" evidence="8">
    <location>
        <begin position="118"/>
        <end position="185"/>
    </location>
</feature>
<dbReference type="Proteomes" id="UP000276215">
    <property type="component" value="Unassembled WGS sequence"/>
</dbReference>
<feature type="region of interest" description="Disordered" evidence="8">
    <location>
        <begin position="249"/>
        <end position="328"/>
    </location>
</feature>
<gene>
    <name evidence="10" type="ORF">L873DRAFT_1678386</name>
</gene>
<dbReference type="InterPro" id="IPR036388">
    <property type="entry name" value="WH-like_DNA-bd_sf"/>
</dbReference>
<evidence type="ECO:0000259" key="9">
    <source>
        <dbReference type="Pfam" id="PF04695"/>
    </source>
</evidence>
<keyword evidence="11" id="KW-1185">Reference proteome</keyword>
<evidence type="ECO:0000256" key="6">
    <source>
        <dbReference type="ARBA" id="ARBA00046271"/>
    </source>
</evidence>
<evidence type="ECO:0000256" key="5">
    <source>
        <dbReference type="ARBA" id="ARBA00029691"/>
    </source>
</evidence>
<keyword evidence="2" id="KW-0811">Translocation</keyword>
<feature type="compositionally biased region" description="Low complexity" evidence="8">
    <location>
        <begin position="136"/>
        <end position="150"/>
    </location>
</feature>
<keyword evidence="3 7" id="KW-0576">Peroxisome</keyword>
<dbReference type="GO" id="GO:0005778">
    <property type="term" value="C:peroxisomal membrane"/>
    <property type="evidence" value="ECO:0007669"/>
    <property type="project" value="UniProtKB-SubCell"/>
</dbReference>
<evidence type="ECO:0000313" key="10">
    <source>
        <dbReference type="EMBL" id="RPB01000.1"/>
    </source>
</evidence>
<organism evidence="10 11">
    <name type="scientific">Choiromyces venosus 120613-1</name>
    <dbReference type="NCBI Taxonomy" id="1336337"/>
    <lineage>
        <taxon>Eukaryota</taxon>
        <taxon>Fungi</taxon>
        <taxon>Dikarya</taxon>
        <taxon>Ascomycota</taxon>
        <taxon>Pezizomycotina</taxon>
        <taxon>Pezizomycetes</taxon>
        <taxon>Pezizales</taxon>
        <taxon>Tuberaceae</taxon>
        <taxon>Choiromyces</taxon>
    </lineage>
</organism>
<evidence type="ECO:0000256" key="1">
    <source>
        <dbReference type="ARBA" id="ARBA00005443"/>
    </source>
</evidence>
<accession>A0A3N4JRS4</accession>
<proteinExistence type="inferred from homology"/>
<feature type="domain" description="Peroxisome membrane anchor protein Pex14p N-terminal" evidence="9">
    <location>
        <begin position="49"/>
        <end position="93"/>
    </location>
</feature>
<protein>
    <recommendedName>
        <fullName evidence="4 7">Peroxisomal membrane protein PEX14</fullName>
    </recommendedName>
    <alternativeName>
        <fullName evidence="5 7">Peroxin-14</fullName>
    </alternativeName>
</protein>
<dbReference type="Gene3D" id="1.10.10.10">
    <property type="entry name" value="Winged helix-like DNA-binding domain superfamily/Winged helix DNA-binding domain"/>
    <property type="match status" value="1"/>
</dbReference>
<dbReference type="PANTHER" id="PTHR23058">
    <property type="entry name" value="PEROXISOMAL MEMBRANE PROTEIN PEX14"/>
    <property type="match status" value="1"/>
</dbReference>
<dbReference type="Pfam" id="PF04695">
    <property type="entry name" value="Pex14_N"/>
    <property type="match status" value="1"/>
</dbReference>
<feature type="region of interest" description="Disordered" evidence="8">
    <location>
        <begin position="1"/>
        <end position="51"/>
    </location>
</feature>
<dbReference type="GO" id="GO:0005102">
    <property type="term" value="F:signaling receptor binding"/>
    <property type="evidence" value="ECO:0007669"/>
    <property type="project" value="TreeGrafter"/>
</dbReference>
<evidence type="ECO:0000256" key="8">
    <source>
        <dbReference type="SAM" id="MobiDB-lite"/>
    </source>
</evidence>
<dbReference type="InterPro" id="IPR025655">
    <property type="entry name" value="PEX14"/>
</dbReference>
<keyword evidence="7" id="KW-0813">Transport</keyword>
<comment type="function">
    <text evidence="7">Component of the PEX13-PEX14 docking complex, a translocon channel that specifically mediates the import of peroxisomal cargo proteins bound to PEX5 receptor. The PEX13-PEX14 docking complex forms a large import pore which can be opened to a diameter of about 9 nm. Mechanistically, PEX5 receptor along with cargo proteins associates with the PEX14 subunit of the PEX13-PEX14 docking complex in the cytosol, leading to the insertion of the receptor into the organelle membrane with the concomitant translocation of the cargo into the peroxisome matrix.</text>
</comment>
<sequence length="433" mass="47004">MPTETPTPPTTPTETTTTPTPDVPNTDLKTIYESSPNPSKQLPPPEARTREELREQAAKFLETSSVKNAPWEQKKEFLLEKGLTGEEIEALVAEMERVQKEKMEEAVITKEEVKAVLEKEKRKGKGKGKQKPEEPSSSTAVEKSTTTTTSKDSDQKKNKKTATSAASPPLITYPEFLTPAPPPPPQPLVSASNMLKSAYLASAIGSTIYGAHKFIFTPMYSALTDARLDLSSTALKNLTELNTRLRELVPSTRIPHPSTTANKRHSKNYYPSPPSPSSSADGENDDDDNSSTSDPSELFHVDATTQTSPSLDYHPTSSSPETAMEDLTPDGKLEHLSTQLHALVESHSDGMDNELTFALEDLRSYLESLTYDWSSSSIFTSPYEYASIGKSGAGGGGTGGADGKKDDPVARVKAEIRSVKGVLLNTKNFPASR</sequence>
<evidence type="ECO:0000256" key="2">
    <source>
        <dbReference type="ARBA" id="ARBA00023010"/>
    </source>
</evidence>
<keyword evidence="7" id="KW-0472">Membrane</keyword>
<feature type="compositionally biased region" description="Polar residues" evidence="8">
    <location>
        <begin position="303"/>
        <end position="321"/>
    </location>
</feature>
<comment type="subcellular location">
    <subcellularLocation>
        <location evidence="6 7">Peroxisome membrane</location>
    </subcellularLocation>
</comment>
<evidence type="ECO:0000256" key="4">
    <source>
        <dbReference type="ARBA" id="ARBA00029502"/>
    </source>
</evidence>
<dbReference type="PANTHER" id="PTHR23058:SF5">
    <property type="entry name" value="PEROXISOMAL MEMBRANE PROTEIN PEX14"/>
    <property type="match status" value="1"/>
</dbReference>
<feature type="compositionally biased region" description="Pro residues" evidence="8">
    <location>
        <begin position="1"/>
        <end position="11"/>
    </location>
</feature>
<dbReference type="OrthoDB" id="441517at2759"/>